<dbReference type="EMBL" id="CAJNJA010025147">
    <property type="protein sequence ID" value="CAE7538006.1"/>
    <property type="molecule type" value="Genomic_DNA"/>
</dbReference>
<dbReference type="Proteomes" id="UP000601435">
    <property type="component" value="Unassembled WGS sequence"/>
</dbReference>
<gene>
    <name evidence="1" type="ORF">SNEC2469_LOCUS15487</name>
</gene>
<feature type="non-terminal residue" evidence="1">
    <location>
        <position position="1"/>
    </location>
</feature>
<name>A0A812TUV1_9DINO</name>
<feature type="non-terminal residue" evidence="1">
    <location>
        <position position="347"/>
    </location>
</feature>
<accession>A0A812TUV1</accession>
<dbReference type="AlphaFoldDB" id="A0A812TUV1"/>
<organism evidence="1 2">
    <name type="scientific">Symbiodinium necroappetens</name>
    <dbReference type="NCBI Taxonomy" id="1628268"/>
    <lineage>
        <taxon>Eukaryota</taxon>
        <taxon>Sar</taxon>
        <taxon>Alveolata</taxon>
        <taxon>Dinophyceae</taxon>
        <taxon>Suessiales</taxon>
        <taxon>Symbiodiniaceae</taxon>
        <taxon>Symbiodinium</taxon>
    </lineage>
</organism>
<proteinExistence type="predicted"/>
<dbReference type="OrthoDB" id="10388649at2759"/>
<evidence type="ECO:0000313" key="1">
    <source>
        <dbReference type="EMBL" id="CAE7538006.1"/>
    </source>
</evidence>
<keyword evidence="2" id="KW-1185">Reference proteome</keyword>
<comment type="caution">
    <text evidence="1">The sequence shown here is derived from an EMBL/GenBank/DDBJ whole genome shotgun (WGS) entry which is preliminary data.</text>
</comment>
<evidence type="ECO:0000313" key="2">
    <source>
        <dbReference type="Proteomes" id="UP000601435"/>
    </source>
</evidence>
<reference evidence="1" key="1">
    <citation type="submission" date="2021-02" db="EMBL/GenBank/DDBJ databases">
        <authorList>
            <person name="Dougan E. K."/>
            <person name="Rhodes N."/>
            <person name="Thang M."/>
            <person name="Chan C."/>
        </authorList>
    </citation>
    <scope>NUCLEOTIDE SEQUENCE</scope>
</reference>
<protein>
    <submittedName>
        <fullName evidence="1">Uncharacterized protein</fullName>
    </submittedName>
</protein>
<sequence length="347" mass="37529">LYLATLMPEDSTISSFTDGACYGFEIQVRNPELPPSPAADNVWALDFGVEASRPFESIQIRPLGNVQIAVMLADNISEYGVALLFFVDVFGVCRGVASHTWWAVLDQYLPFRIDFMPSSTVPAPRLQLGGGDPLLPDAEDGGVMIFASAGYEFAKLDFDVCALRLFHAVGQANPTLERRGREPWDLDALYSAVDAICRVGDEAGVPSTEGGGDAPVSMIFLLTDRKAIVQGVAYTLEGRVRNPSVPTWPSSAQWRLETYKRFIATGQRIALDRIYLQSIPILKPALAFQVNNSALEYGASAKVFGVEVTITLSDSLQLGDSIEISAPPGLELRESLGNASHPNASQG</sequence>